<feature type="transmembrane region" description="Helical" evidence="7">
    <location>
        <begin position="298"/>
        <end position="319"/>
    </location>
</feature>
<feature type="transmembrane region" description="Helical" evidence="7">
    <location>
        <begin position="326"/>
        <end position="346"/>
    </location>
</feature>
<keyword evidence="9" id="KW-1185">Reference proteome</keyword>
<dbReference type="Gene3D" id="1.20.1250.20">
    <property type="entry name" value="MFS general substrate transporter like domains"/>
    <property type="match status" value="1"/>
</dbReference>
<dbReference type="Pfam" id="PF07690">
    <property type="entry name" value="MFS_1"/>
    <property type="match status" value="1"/>
</dbReference>
<keyword evidence="4 7" id="KW-1133">Transmembrane helix</keyword>
<feature type="transmembrane region" description="Helical" evidence="7">
    <location>
        <begin position="39"/>
        <end position="57"/>
    </location>
</feature>
<evidence type="ECO:0000256" key="2">
    <source>
        <dbReference type="ARBA" id="ARBA00022475"/>
    </source>
</evidence>
<dbReference type="AlphaFoldDB" id="A0AA41U6Q8"/>
<feature type="region of interest" description="Disordered" evidence="6">
    <location>
        <begin position="182"/>
        <end position="244"/>
    </location>
</feature>
<name>A0AA41U6Q8_9ACTN</name>
<feature type="transmembrane region" description="Helical" evidence="7">
    <location>
        <begin position="419"/>
        <end position="436"/>
    </location>
</feature>
<organism evidence="8 9">
    <name type="scientific">Yinghuangia soli</name>
    <dbReference type="NCBI Taxonomy" id="2908204"/>
    <lineage>
        <taxon>Bacteria</taxon>
        <taxon>Bacillati</taxon>
        <taxon>Actinomycetota</taxon>
        <taxon>Actinomycetes</taxon>
        <taxon>Kitasatosporales</taxon>
        <taxon>Streptomycetaceae</taxon>
        <taxon>Yinghuangia</taxon>
    </lineage>
</organism>
<evidence type="ECO:0000256" key="3">
    <source>
        <dbReference type="ARBA" id="ARBA00022692"/>
    </source>
</evidence>
<evidence type="ECO:0000313" key="8">
    <source>
        <dbReference type="EMBL" id="MCF2533267.1"/>
    </source>
</evidence>
<comment type="subcellular location">
    <subcellularLocation>
        <location evidence="1">Cell membrane</location>
        <topology evidence="1">Multi-pass membrane protein</topology>
    </subcellularLocation>
</comment>
<feature type="transmembrane region" description="Helical" evidence="7">
    <location>
        <begin position="265"/>
        <end position="286"/>
    </location>
</feature>
<feature type="transmembrane region" description="Helical" evidence="7">
    <location>
        <begin position="352"/>
        <end position="371"/>
    </location>
</feature>
<accession>A0AA41U6Q8</accession>
<dbReference type="PANTHER" id="PTHR23513:SF11">
    <property type="entry name" value="STAPHYLOFERRIN A TRANSPORTER"/>
    <property type="match status" value="1"/>
</dbReference>
<dbReference type="EMBL" id="JAKFHA010000046">
    <property type="protein sequence ID" value="MCF2533267.1"/>
    <property type="molecule type" value="Genomic_DNA"/>
</dbReference>
<dbReference type="InterPro" id="IPR011701">
    <property type="entry name" value="MFS"/>
</dbReference>
<keyword evidence="5 7" id="KW-0472">Membrane</keyword>
<proteinExistence type="predicted"/>
<reference evidence="8" key="1">
    <citation type="submission" date="2022-01" db="EMBL/GenBank/DDBJ databases">
        <title>Genome-Based Taxonomic Classification of the Phylum Actinobacteria.</title>
        <authorList>
            <person name="Gao Y."/>
        </authorList>
    </citation>
    <scope>NUCLEOTIDE SEQUENCE</scope>
    <source>
        <strain evidence="8">KLBMP 8922</strain>
    </source>
</reference>
<feature type="transmembrane region" description="Helical" evidence="7">
    <location>
        <begin position="95"/>
        <end position="116"/>
    </location>
</feature>
<evidence type="ECO:0000256" key="7">
    <source>
        <dbReference type="SAM" id="Phobius"/>
    </source>
</evidence>
<dbReference type="RefSeq" id="WP_235058041.1">
    <property type="nucleotide sequence ID" value="NZ_JAKFHA010000046.1"/>
</dbReference>
<feature type="compositionally biased region" description="Low complexity" evidence="6">
    <location>
        <begin position="453"/>
        <end position="462"/>
    </location>
</feature>
<evidence type="ECO:0000256" key="6">
    <source>
        <dbReference type="SAM" id="MobiDB-lite"/>
    </source>
</evidence>
<dbReference type="PANTHER" id="PTHR23513">
    <property type="entry name" value="INTEGRAL MEMBRANE EFFLUX PROTEIN-RELATED"/>
    <property type="match status" value="1"/>
</dbReference>
<sequence length="494" mass="49509">MMPPVHRLLIGRTVAALATALIPTTLILAVLRTGTPTDLGIVLACELVPMLMLLPVAGVAADRFRAGRVVLAADLVRAAAQFGIGAELLAGSGRIPLLAGLAAVTGAAIAFGMPAVRTLVAGCVAEPDRLRTNARLNVAQGLAQITGPAAAGGLMLAIGPGWSSMLTGLLFMGSAATLGSLQPRRRATSEAGPTEVRGAKGSRKAMDGTAAAGAADAAESADVAGTAGTAEPADTADNGADTAKRRHWRADLRDGWAEARRHPWFLTNVAGHGVWHLAAGFLLTLGPAIAVDHLGGETAWVVIAQLGAVGMVAGAFAAARLPIRRPAVAVAVGASAYAIPLVAFAVHAPVAVVTAAYFAAMFGLGVLSPLWETMMQNRIPAEALGRVGSFDALISFAARPVGLAVAAPVAAVIGTSAPLLIAAALVAAANLAILLLPDALTAPIGTAEEYPSTDTAEATEATEAIDEPHAADANDAAEADGGLGSVTPPQAASR</sequence>
<feature type="compositionally biased region" description="Low complexity" evidence="6">
    <location>
        <begin position="207"/>
        <end position="228"/>
    </location>
</feature>
<feature type="transmembrane region" description="Helical" evidence="7">
    <location>
        <begin position="392"/>
        <end position="413"/>
    </location>
</feature>
<keyword evidence="3 7" id="KW-0812">Transmembrane</keyword>
<evidence type="ECO:0000256" key="5">
    <source>
        <dbReference type="ARBA" id="ARBA00023136"/>
    </source>
</evidence>
<evidence type="ECO:0000313" key="9">
    <source>
        <dbReference type="Proteomes" id="UP001165378"/>
    </source>
</evidence>
<dbReference type="GO" id="GO:0005886">
    <property type="term" value="C:plasma membrane"/>
    <property type="evidence" value="ECO:0007669"/>
    <property type="project" value="UniProtKB-SubCell"/>
</dbReference>
<feature type="transmembrane region" description="Helical" evidence="7">
    <location>
        <begin position="164"/>
        <end position="181"/>
    </location>
</feature>
<gene>
    <name evidence="8" type="ORF">LZ495_39455</name>
</gene>
<dbReference type="InterPro" id="IPR036259">
    <property type="entry name" value="MFS_trans_sf"/>
</dbReference>
<feature type="region of interest" description="Disordered" evidence="6">
    <location>
        <begin position="450"/>
        <end position="494"/>
    </location>
</feature>
<keyword evidence="2" id="KW-1003">Cell membrane</keyword>
<dbReference type="GO" id="GO:0022857">
    <property type="term" value="F:transmembrane transporter activity"/>
    <property type="evidence" value="ECO:0007669"/>
    <property type="project" value="InterPro"/>
</dbReference>
<dbReference type="SUPFAM" id="SSF103473">
    <property type="entry name" value="MFS general substrate transporter"/>
    <property type="match status" value="1"/>
</dbReference>
<evidence type="ECO:0000256" key="1">
    <source>
        <dbReference type="ARBA" id="ARBA00004651"/>
    </source>
</evidence>
<comment type="caution">
    <text evidence="8">The sequence shown here is derived from an EMBL/GenBank/DDBJ whole genome shotgun (WGS) entry which is preliminary data.</text>
</comment>
<dbReference type="CDD" id="cd06173">
    <property type="entry name" value="MFS_MefA_like"/>
    <property type="match status" value="1"/>
</dbReference>
<protein>
    <submittedName>
        <fullName evidence="8">MFS transporter</fullName>
    </submittedName>
</protein>
<evidence type="ECO:0000256" key="4">
    <source>
        <dbReference type="ARBA" id="ARBA00022989"/>
    </source>
</evidence>
<feature type="transmembrane region" description="Helical" evidence="7">
    <location>
        <begin position="136"/>
        <end position="158"/>
    </location>
</feature>
<dbReference type="Proteomes" id="UP001165378">
    <property type="component" value="Unassembled WGS sequence"/>
</dbReference>